<name>A0A1H2WKZ0_9GAMM</name>
<sequence>MSKYWVEYVQEYCPSPVSVVVHRPLDCEYWSGATQFDPPLPAPDIGKGYRVYKVEVKGYELSFSSTAELEHCIDVLSQRHLPTTRSLTERSWLGKGRQHLHWLSKLPGALKPYKERQEIVRLLGYLNSDSQ</sequence>
<dbReference type="STRING" id="488533.SAMN04487960_104186"/>
<keyword evidence="2" id="KW-1185">Reference proteome</keyword>
<organism evidence="1 2">
    <name type="scientific">Marinobacter mobilis</name>
    <dbReference type="NCBI Taxonomy" id="488533"/>
    <lineage>
        <taxon>Bacteria</taxon>
        <taxon>Pseudomonadati</taxon>
        <taxon>Pseudomonadota</taxon>
        <taxon>Gammaproteobacteria</taxon>
        <taxon>Pseudomonadales</taxon>
        <taxon>Marinobacteraceae</taxon>
        <taxon>Marinobacter</taxon>
    </lineage>
</organism>
<reference evidence="1 2" key="1">
    <citation type="submission" date="2016-10" db="EMBL/GenBank/DDBJ databases">
        <authorList>
            <person name="de Groot N.N."/>
        </authorList>
    </citation>
    <scope>NUCLEOTIDE SEQUENCE [LARGE SCALE GENOMIC DNA]</scope>
    <source>
        <strain evidence="1 2">CGMCC 1.7059</strain>
    </source>
</reference>
<dbReference type="Proteomes" id="UP000199675">
    <property type="component" value="Unassembled WGS sequence"/>
</dbReference>
<accession>A0A1H2WKZ0</accession>
<protein>
    <submittedName>
        <fullName evidence="1">Uncharacterized protein</fullName>
    </submittedName>
</protein>
<dbReference type="AlphaFoldDB" id="A0A1H2WKZ0"/>
<proteinExistence type="predicted"/>
<evidence type="ECO:0000313" key="1">
    <source>
        <dbReference type="EMBL" id="SDW80679.1"/>
    </source>
</evidence>
<dbReference type="EMBL" id="FNNE01000004">
    <property type="protein sequence ID" value="SDW80679.1"/>
    <property type="molecule type" value="Genomic_DNA"/>
</dbReference>
<gene>
    <name evidence="1" type="ORF">SAMN04487960_104186</name>
</gene>
<evidence type="ECO:0000313" key="2">
    <source>
        <dbReference type="Proteomes" id="UP000199675"/>
    </source>
</evidence>